<evidence type="ECO:0000313" key="1">
    <source>
        <dbReference type="EMBL" id="QSQ18568.1"/>
    </source>
</evidence>
<organism evidence="1 2">
    <name type="scientific">Myxococcus landrumensis</name>
    <dbReference type="NCBI Taxonomy" id="2813577"/>
    <lineage>
        <taxon>Bacteria</taxon>
        <taxon>Pseudomonadati</taxon>
        <taxon>Myxococcota</taxon>
        <taxon>Myxococcia</taxon>
        <taxon>Myxococcales</taxon>
        <taxon>Cystobacterineae</taxon>
        <taxon>Myxococcaceae</taxon>
        <taxon>Myxococcus</taxon>
    </lineage>
</organism>
<evidence type="ECO:0000313" key="2">
    <source>
        <dbReference type="Proteomes" id="UP000663090"/>
    </source>
</evidence>
<sequence length="129" mass="14284">MRESIITAARACDYARLAKLVDEHGQGVRFTFGEGNDAVAYWKDEEARGVPVLARIAQVLELPYATEGDLYYWPSVHITGLKSPKDWKPLVGIYPESQLKAMQKDNGSYLGLRVGINKSGDWQLAVAGD</sequence>
<reference evidence="1 2" key="1">
    <citation type="submission" date="2021-02" db="EMBL/GenBank/DDBJ databases">
        <title>De Novo genome assembly of isolated myxobacteria.</title>
        <authorList>
            <person name="Stevens D.C."/>
        </authorList>
    </citation>
    <scope>NUCLEOTIDE SEQUENCE [LARGE SCALE GENOMIC DNA]</scope>
    <source>
        <strain evidence="1 2">SCHIC003</strain>
    </source>
</reference>
<accession>A0ABX7NJH8</accession>
<gene>
    <name evidence="1" type="ORF">JY572_39030</name>
</gene>
<protein>
    <submittedName>
        <fullName evidence="1">Uncharacterized protein</fullName>
    </submittedName>
</protein>
<proteinExistence type="predicted"/>
<dbReference type="EMBL" id="CP071091">
    <property type="protein sequence ID" value="QSQ18568.1"/>
    <property type="molecule type" value="Genomic_DNA"/>
</dbReference>
<keyword evidence="2" id="KW-1185">Reference proteome</keyword>
<name>A0ABX7NJH8_9BACT</name>
<dbReference type="Proteomes" id="UP000663090">
    <property type="component" value="Chromosome"/>
</dbReference>